<evidence type="ECO:0000256" key="4">
    <source>
        <dbReference type="ARBA" id="ARBA00022803"/>
    </source>
</evidence>
<dbReference type="GO" id="GO:0003755">
    <property type="term" value="F:peptidyl-prolyl cis-trans isomerase activity"/>
    <property type="evidence" value="ECO:0007669"/>
    <property type="project" value="UniProtKB-KW"/>
</dbReference>
<evidence type="ECO:0000256" key="3">
    <source>
        <dbReference type="ARBA" id="ARBA00022737"/>
    </source>
</evidence>
<keyword evidence="3" id="KW-0677">Repeat</keyword>
<keyword evidence="5 7" id="KW-0697">Rotamase</keyword>
<dbReference type="SMART" id="SM00028">
    <property type="entry name" value="TPR"/>
    <property type="match status" value="3"/>
</dbReference>
<dbReference type="InterPro" id="IPR001179">
    <property type="entry name" value="PPIase_FKBP_dom"/>
</dbReference>
<dbReference type="EMBL" id="CAJNIZ010045327">
    <property type="protein sequence ID" value="CAE7716879.1"/>
    <property type="molecule type" value="Genomic_DNA"/>
</dbReference>
<evidence type="ECO:0000313" key="9">
    <source>
        <dbReference type="EMBL" id="CAE7716879.1"/>
    </source>
</evidence>
<dbReference type="PANTHER" id="PTHR46512:SF9">
    <property type="entry name" value="PEPTIDYLPROLYL ISOMERASE"/>
    <property type="match status" value="1"/>
</dbReference>
<dbReference type="Gene3D" id="1.25.40.10">
    <property type="entry name" value="Tetratricopeptide repeat domain"/>
    <property type="match status" value="1"/>
</dbReference>
<dbReference type="AlphaFoldDB" id="A0A812X642"/>
<evidence type="ECO:0000256" key="7">
    <source>
        <dbReference type="PROSITE-ProRule" id="PRU00277"/>
    </source>
</evidence>
<dbReference type="SUPFAM" id="SSF54534">
    <property type="entry name" value="FKBP-like"/>
    <property type="match status" value="3"/>
</dbReference>
<proteinExistence type="predicted"/>
<dbReference type="SUPFAM" id="SSF48452">
    <property type="entry name" value="TPR-like"/>
    <property type="match status" value="1"/>
</dbReference>
<dbReference type="OrthoDB" id="1902587at2759"/>
<dbReference type="InterPro" id="IPR046357">
    <property type="entry name" value="PPIase_dom_sf"/>
</dbReference>
<dbReference type="Pfam" id="PF00254">
    <property type="entry name" value="FKBP_C"/>
    <property type="match status" value="2"/>
</dbReference>
<evidence type="ECO:0000256" key="6">
    <source>
        <dbReference type="ARBA" id="ARBA00023235"/>
    </source>
</evidence>
<name>A0A812X642_SYMPI</name>
<protein>
    <recommendedName>
        <fullName evidence="2 7">peptidylprolyl isomerase</fullName>
        <ecNumber evidence="2 7">5.2.1.8</ecNumber>
    </recommendedName>
</protein>
<keyword evidence="10" id="KW-1185">Reference proteome</keyword>
<comment type="caution">
    <text evidence="9">The sequence shown here is derived from an EMBL/GenBank/DDBJ whole genome shotgun (WGS) entry which is preliminary data.</text>
</comment>
<evidence type="ECO:0000256" key="1">
    <source>
        <dbReference type="ARBA" id="ARBA00000971"/>
    </source>
</evidence>
<keyword evidence="6 7" id="KW-0413">Isomerase</keyword>
<feature type="domain" description="PPIase FKBP-type" evidence="8">
    <location>
        <begin position="1"/>
        <end position="42"/>
    </location>
</feature>
<gene>
    <name evidence="9" type="primary">FKBP62</name>
    <name evidence="9" type="ORF">SPIL2461_LOCUS20384</name>
</gene>
<evidence type="ECO:0000256" key="2">
    <source>
        <dbReference type="ARBA" id="ARBA00013194"/>
    </source>
</evidence>
<comment type="catalytic activity">
    <reaction evidence="1 7">
        <text>[protein]-peptidylproline (omega=180) = [protein]-peptidylproline (omega=0)</text>
        <dbReference type="Rhea" id="RHEA:16237"/>
        <dbReference type="Rhea" id="RHEA-COMP:10747"/>
        <dbReference type="Rhea" id="RHEA-COMP:10748"/>
        <dbReference type="ChEBI" id="CHEBI:83833"/>
        <dbReference type="ChEBI" id="CHEBI:83834"/>
        <dbReference type="EC" id="5.2.1.8"/>
    </reaction>
</comment>
<accession>A0A812X642</accession>
<keyword evidence="4" id="KW-0802">TPR repeat</keyword>
<evidence type="ECO:0000256" key="5">
    <source>
        <dbReference type="ARBA" id="ARBA00023110"/>
    </source>
</evidence>
<organism evidence="9 10">
    <name type="scientific">Symbiodinium pilosum</name>
    <name type="common">Dinoflagellate</name>
    <dbReference type="NCBI Taxonomy" id="2952"/>
    <lineage>
        <taxon>Eukaryota</taxon>
        <taxon>Sar</taxon>
        <taxon>Alveolata</taxon>
        <taxon>Dinophyceae</taxon>
        <taxon>Suessiales</taxon>
        <taxon>Symbiodiniaceae</taxon>
        <taxon>Symbiodinium</taxon>
    </lineage>
</organism>
<reference evidence="9" key="1">
    <citation type="submission" date="2021-02" db="EMBL/GenBank/DDBJ databases">
        <authorList>
            <person name="Dougan E. K."/>
            <person name="Rhodes N."/>
            <person name="Thang M."/>
            <person name="Chan C."/>
        </authorList>
    </citation>
    <scope>NUCLEOTIDE SEQUENCE</scope>
</reference>
<dbReference type="EC" id="5.2.1.8" evidence="2 7"/>
<dbReference type="Proteomes" id="UP000649617">
    <property type="component" value="Unassembled WGS sequence"/>
</dbReference>
<evidence type="ECO:0000313" key="10">
    <source>
        <dbReference type="Proteomes" id="UP000649617"/>
    </source>
</evidence>
<sequence>MKKGEVAKFTIAPEHAYGDTGSPPKIPAKATLIFEVELLDFTNKEDLFSDGGVLKEMIKEGLGWKVPRMHTELKIALKVCRLDGSVIEDKGSFEYTVGSDVLGPLTKAVDKALFRMKKGERCKLHCSKDYAYADAHPDGVVLDLAIEELYEVNDISLAKDKSLMKKQIKEGDGYERPKECSKVSVKVEAATDGLATLPGFCSKTLEFVAGDGEVCDAIELAVMDMKKGETAVLTSMSPLLCKEPQLGLEQIAADKVVLTLELSAFDKVKDTWDMSEDEKVDYALARKEVGGKLFKAGRYLLAMERYKKVVDMFSYIDNYQAENKAKANDLKKVCILNRAACQLKSKLFTDAKASCNTVLKDDSTNLKALFRRAQAELGLKNFGDCSRDVKRVLELDPQNKEARALAKDAASGQKEEDCGSLSCKSLLQFSLPAQV</sequence>
<dbReference type="InterPro" id="IPR019734">
    <property type="entry name" value="TPR_rpt"/>
</dbReference>
<dbReference type="PANTHER" id="PTHR46512">
    <property type="entry name" value="PEPTIDYLPROLYL ISOMERASE"/>
    <property type="match status" value="1"/>
</dbReference>
<dbReference type="Gene3D" id="3.10.50.40">
    <property type="match status" value="3"/>
</dbReference>
<dbReference type="InterPro" id="IPR011990">
    <property type="entry name" value="TPR-like_helical_dom_sf"/>
</dbReference>
<dbReference type="InterPro" id="IPR050754">
    <property type="entry name" value="FKBP4/5/8-like"/>
</dbReference>
<evidence type="ECO:0000259" key="8">
    <source>
        <dbReference type="PROSITE" id="PS50059"/>
    </source>
</evidence>
<dbReference type="PROSITE" id="PS50059">
    <property type="entry name" value="FKBP_PPIASE"/>
    <property type="match status" value="1"/>
</dbReference>